<name>A0A849I1R4_9HYPH</name>
<sequence>MKRRLPGLGDGRVQPRFRIQIETVAWLTPAWGALFYNFSLLGVRLRAAHVPKITADARHQHRTEFFTE</sequence>
<gene>
    <name evidence="1" type="ORF">HJG44_13010</name>
</gene>
<organism evidence="1 2">
    <name type="scientific">Enterovirga aerilata</name>
    <dbReference type="NCBI Taxonomy" id="2730920"/>
    <lineage>
        <taxon>Bacteria</taxon>
        <taxon>Pseudomonadati</taxon>
        <taxon>Pseudomonadota</taxon>
        <taxon>Alphaproteobacteria</taxon>
        <taxon>Hyphomicrobiales</taxon>
        <taxon>Methylobacteriaceae</taxon>
        <taxon>Enterovirga</taxon>
    </lineage>
</organism>
<accession>A0A849I1R4</accession>
<dbReference type="AlphaFoldDB" id="A0A849I1R4"/>
<comment type="caution">
    <text evidence="1">The sequence shown here is derived from an EMBL/GenBank/DDBJ whole genome shotgun (WGS) entry which is preliminary data.</text>
</comment>
<dbReference type="EMBL" id="JABEPP010000003">
    <property type="protein sequence ID" value="NNM73302.1"/>
    <property type="molecule type" value="Genomic_DNA"/>
</dbReference>
<dbReference type="Proteomes" id="UP000564885">
    <property type="component" value="Unassembled WGS sequence"/>
</dbReference>
<keyword evidence="2" id="KW-1185">Reference proteome</keyword>
<dbReference type="RefSeq" id="WP_171218762.1">
    <property type="nucleotide sequence ID" value="NZ_JABEPP010000003.1"/>
</dbReference>
<evidence type="ECO:0000313" key="1">
    <source>
        <dbReference type="EMBL" id="NNM73302.1"/>
    </source>
</evidence>
<proteinExistence type="predicted"/>
<evidence type="ECO:0000313" key="2">
    <source>
        <dbReference type="Proteomes" id="UP000564885"/>
    </source>
</evidence>
<reference evidence="1 2" key="1">
    <citation type="submission" date="2020-04" db="EMBL/GenBank/DDBJ databases">
        <title>Enterovirga sp. isolate from soil.</title>
        <authorList>
            <person name="Chea S."/>
            <person name="Kim D.-U."/>
        </authorList>
    </citation>
    <scope>NUCLEOTIDE SEQUENCE [LARGE SCALE GENOMIC DNA]</scope>
    <source>
        <strain evidence="1 2">DB1703</strain>
    </source>
</reference>
<protein>
    <submittedName>
        <fullName evidence="1">Uncharacterized protein</fullName>
    </submittedName>
</protein>